<dbReference type="AlphaFoldDB" id="A0A8J2ZM92"/>
<proteinExistence type="predicted"/>
<dbReference type="RefSeq" id="WP_229673306.1">
    <property type="nucleotide sequence ID" value="NZ_BMJV01000007.1"/>
</dbReference>
<reference evidence="1" key="1">
    <citation type="journal article" date="2014" name="Int. J. Syst. Evol. Microbiol.">
        <title>Complete genome sequence of Corynebacterium casei LMG S-19264T (=DSM 44701T), isolated from a smear-ripened cheese.</title>
        <authorList>
            <consortium name="US DOE Joint Genome Institute (JGI-PGF)"/>
            <person name="Walter F."/>
            <person name="Albersmeier A."/>
            <person name="Kalinowski J."/>
            <person name="Ruckert C."/>
        </authorList>
    </citation>
    <scope>NUCLEOTIDE SEQUENCE</scope>
    <source>
        <strain evidence="1">CGMCC 1.15762</strain>
    </source>
</reference>
<organism evidence="1 2">
    <name type="scientific">Salipiger pallidus</name>
    <dbReference type="NCBI Taxonomy" id="1775170"/>
    <lineage>
        <taxon>Bacteria</taxon>
        <taxon>Pseudomonadati</taxon>
        <taxon>Pseudomonadota</taxon>
        <taxon>Alphaproteobacteria</taxon>
        <taxon>Rhodobacterales</taxon>
        <taxon>Roseobacteraceae</taxon>
        <taxon>Salipiger</taxon>
    </lineage>
</organism>
<name>A0A8J2ZM92_9RHOB</name>
<reference evidence="1" key="2">
    <citation type="submission" date="2020-09" db="EMBL/GenBank/DDBJ databases">
        <authorList>
            <person name="Sun Q."/>
            <person name="Zhou Y."/>
        </authorList>
    </citation>
    <scope>NUCLEOTIDE SEQUENCE</scope>
    <source>
        <strain evidence="1">CGMCC 1.15762</strain>
    </source>
</reference>
<dbReference type="EMBL" id="BMJV01000007">
    <property type="protein sequence ID" value="GGG81419.1"/>
    <property type="molecule type" value="Genomic_DNA"/>
</dbReference>
<protein>
    <submittedName>
        <fullName evidence="1">Uncharacterized protein</fullName>
    </submittedName>
</protein>
<keyword evidence="2" id="KW-1185">Reference proteome</keyword>
<evidence type="ECO:0000313" key="1">
    <source>
        <dbReference type="EMBL" id="GGG81419.1"/>
    </source>
</evidence>
<gene>
    <name evidence="1" type="ORF">GCM10011415_33720</name>
</gene>
<evidence type="ECO:0000313" key="2">
    <source>
        <dbReference type="Proteomes" id="UP000617145"/>
    </source>
</evidence>
<accession>A0A8J2ZM92</accession>
<dbReference type="Proteomes" id="UP000617145">
    <property type="component" value="Unassembled WGS sequence"/>
</dbReference>
<sequence>MTQTTSAAEALAILDEAYAYYQPEPVLVHQAAEAVSEDDDAGFTYYEAA</sequence>
<comment type="caution">
    <text evidence="1">The sequence shown here is derived from an EMBL/GenBank/DDBJ whole genome shotgun (WGS) entry which is preliminary data.</text>
</comment>